<dbReference type="InterPro" id="IPR004509">
    <property type="entry name" value="Competence_ComEA_HhH"/>
</dbReference>
<feature type="signal peptide" evidence="2">
    <location>
        <begin position="1"/>
        <end position="20"/>
    </location>
</feature>
<reference evidence="4" key="2">
    <citation type="submission" date="2021-04" db="EMBL/GenBank/DDBJ databases">
        <authorList>
            <person name="Gilroy R."/>
        </authorList>
    </citation>
    <scope>NUCLEOTIDE SEQUENCE</scope>
    <source>
        <strain evidence="4">CHK188-4685</strain>
    </source>
</reference>
<dbReference type="GO" id="GO:0006281">
    <property type="term" value="P:DNA repair"/>
    <property type="evidence" value="ECO:0007669"/>
    <property type="project" value="InterPro"/>
</dbReference>
<dbReference type="NCBIfam" id="TIGR00426">
    <property type="entry name" value="competence protein ComEA helix-hairpin-helix repeat region"/>
    <property type="match status" value="1"/>
</dbReference>
<sequence>MNLKLLKKLRMGTLILAASAAGICYSCGPRNGEEQEIVLETASGYGGEEAEESSSEKSSSQEMTSSGQSSCFVHVCGQVNAPGVYELEAGSRIYQAVEMAGGFGADAAVWYLNLAQEITDGMKIQVPSVQEAEQWEQTGGPRADSQWEASQEMKVNLNTADKEQLMTLTGIGESRAEDIIRYRQEHGPFEQIEDIMNVSGIKEGAFQKIKDSITV</sequence>
<dbReference type="InterPro" id="IPR003583">
    <property type="entry name" value="Hlx-hairpin-Hlx_DNA-bd_motif"/>
</dbReference>
<feature type="domain" description="Helix-hairpin-helix DNA-binding motif class 1" evidence="3">
    <location>
        <begin position="193"/>
        <end position="212"/>
    </location>
</feature>
<feature type="region of interest" description="Disordered" evidence="1">
    <location>
        <begin position="44"/>
        <end position="65"/>
    </location>
</feature>
<evidence type="ECO:0000313" key="4">
    <source>
        <dbReference type="EMBL" id="HJB07864.1"/>
    </source>
</evidence>
<dbReference type="InterPro" id="IPR010994">
    <property type="entry name" value="RuvA_2-like"/>
</dbReference>
<evidence type="ECO:0000256" key="2">
    <source>
        <dbReference type="SAM" id="SignalP"/>
    </source>
</evidence>
<dbReference type="SMART" id="SM00278">
    <property type="entry name" value="HhH1"/>
    <property type="match status" value="2"/>
</dbReference>
<protein>
    <submittedName>
        <fullName evidence="4">Helix-hairpin-helix domain-containing protein</fullName>
    </submittedName>
</protein>
<dbReference type="Proteomes" id="UP000886804">
    <property type="component" value="Unassembled WGS sequence"/>
</dbReference>
<dbReference type="InterPro" id="IPR051675">
    <property type="entry name" value="Endo/Exo/Phosphatase_dom_1"/>
</dbReference>
<dbReference type="GO" id="GO:0015628">
    <property type="term" value="P:protein secretion by the type II secretion system"/>
    <property type="evidence" value="ECO:0007669"/>
    <property type="project" value="TreeGrafter"/>
</dbReference>
<proteinExistence type="predicted"/>
<evidence type="ECO:0000259" key="3">
    <source>
        <dbReference type="SMART" id="SM00278"/>
    </source>
</evidence>
<gene>
    <name evidence="4" type="ORF">H9716_08365</name>
</gene>
<evidence type="ECO:0000256" key="1">
    <source>
        <dbReference type="SAM" id="MobiDB-lite"/>
    </source>
</evidence>
<dbReference type="Pfam" id="PF10531">
    <property type="entry name" value="SLBB"/>
    <property type="match status" value="1"/>
</dbReference>
<dbReference type="SUPFAM" id="SSF47781">
    <property type="entry name" value="RuvA domain 2-like"/>
    <property type="match status" value="1"/>
</dbReference>
<organism evidence="4 5">
    <name type="scientific">Candidatus Enterocloster faecavium</name>
    <dbReference type="NCBI Taxonomy" id="2838560"/>
    <lineage>
        <taxon>Bacteria</taxon>
        <taxon>Bacillati</taxon>
        <taxon>Bacillota</taxon>
        <taxon>Clostridia</taxon>
        <taxon>Lachnospirales</taxon>
        <taxon>Lachnospiraceae</taxon>
        <taxon>Enterocloster</taxon>
    </lineage>
</organism>
<keyword evidence="2" id="KW-0732">Signal</keyword>
<feature type="chain" id="PRO_5039029290" evidence="2">
    <location>
        <begin position="21"/>
        <end position="215"/>
    </location>
</feature>
<feature type="domain" description="Helix-hairpin-helix DNA-binding motif class 1" evidence="3">
    <location>
        <begin position="163"/>
        <end position="182"/>
    </location>
</feature>
<dbReference type="PANTHER" id="PTHR21180:SF32">
    <property type="entry name" value="ENDONUCLEASE_EXONUCLEASE_PHOSPHATASE FAMILY DOMAIN-CONTAINING PROTEIN 1"/>
    <property type="match status" value="1"/>
</dbReference>
<reference evidence="4" key="1">
    <citation type="journal article" date="2021" name="PeerJ">
        <title>Extensive microbial diversity within the chicken gut microbiome revealed by metagenomics and culture.</title>
        <authorList>
            <person name="Gilroy R."/>
            <person name="Ravi A."/>
            <person name="Getino M."/>
            <person name="Pursley I."/>
            <person name="Horton D.L."/>
            <person name="Alikhan N.F."/>
            <person name="Baker D."/>
            <person name="Gharbi K."/>
            <person name="Hall N."/>
            <person name="Watson M."/>
            <person name="Adriaenssens E.M."/>
            <person name="Foster-Nyarko E."/>
            <person name="Jarju S."/>
            <person name="Secka A."/>
            <person name="Antonio M."/>
            <person name="Oren A."/>
            <person name="Chaudhuri R.R."/>
            <person name="La Ragione R."/>
            <person name="Hildebrand F."/>
            <person name="Pallen M.J."/>
        </authorList>
    </citation>
    <scope>NUCLEOTIDE SEQUENCE</scope>
    <source>
        <strain evidence="4">CHK188-4685</strain>
    </source>
</reference>
<dbReference type="InterPro" id="IPR019554">
    <property type="entry name" value="Soluble_ligand-bd"/>
</dbReference>
<evidence type="ECO:0000313" key="5">
    <source>
        <dbReference type="Proteomes" id="UP000886804"/>
    </source>
</evidence>
<dbReference type="GO" id="GO:0015627">
    <property type="term" value="C:type II protein secretion system complex"/>
    <property type="evidence" value="ECO:0007669"/>
    <property type="project" value="TreeGrafter"/>
</dbReference>
<dbReference type="Gene3D" id="1.10.150.280">
    <property type="entry name" value="AF1531-like domain"/>
    <property type="match status" value="1"/>
</dbReference>
<dbReference type="PANTHER" id="PTHR21180">
    <property type="entry name" value="ENDONUCLEASE/EXONUCLEASE/PHOSPHATASE FAMILY DOMAIN-CONTAINING PROTEIN 1"/>
    <property type="match status" value="1"/>
</dbReference>
<feature type="compositionally biased region" description="Low complexity" evidence="1">
    <location>
        <begin position="56"/>
        <end position="65"/>
    </location>
</feature>
<dbReference type="EMBL" id="DWYS01000100">
    <property type="protein sequence ID" value="HJB07864.1"/>
    <property type="molecule type" value="Genomic_DNA"/>
</dbReference>
<comment type="caution">
    <text evidence="4">The sequence shown here is derived from an EMBL/GenBank/DDBJ whole genome shotgun (WGS) entry which is preliminary data.</text>
</comment>
<dbReference type="Pfam" id="PF12836">
    <property type="entry name" value="HHH_3"/>
    <property type="match status" value="1"/>
</dbReference>
<name>A0A9D2RL08_9FIRM</name>
<dbReference type="AlphaFoldDB" id="A0A9D2RL08"/>
<dbReference type="GO" id="GO:0003677">
    <property type="term" value="F:DNA binding"/>
    <property type="evidence" value="ECO:0007669"/>
    <property type="project" value="InterPro"/>
</dbReference>
<accession>A0A9D2RL08</accession>